<protein>
    <recommendedName>
        <fullName evidence="1">Protein ENHANCED DISEASE RESISTANCE 2 C-terminal domain-containing protein</fullName>
    </recommendedName>
</protein>
<accession>A0ABC8UCF3</accession>
<dbReference type="Proteomes" id="UP001642360">
    <property type="component" value="Unassembled WGS sequence"/>
</dbReference>
<comment type="caution">
    <text evidence="2">The sequence shown here is derived from an EMBL/GenBank/DDBJ whole genome shotgun (WGS) entry which is preliminary data.</text>
</comment>
<evidence type="ECO:0000259" key="1">
    <source>
        <dbReference type="Pfam" id="PF07059"/>
    </source>
</evidence>
<name>A0ABC8UCF3_9AQUA</name>
<dbReference type="EMBL" id="CAUOFW020007503">
    <property type="protein sequence ID" value="CAK9179469.1"/>
    <property type="molecule type" value="Genomic_DNA"/>
</dbReference>
<evidence type="ECO:0000313" key="3">
    <source>
        <dbReference type="Proteomes" id="UP001642360"/>
    </source>
</evidence>
<dbReference type="Pfam" id="PF07059">
    <property type="entry name" value="EDR2_C"/>
    <property type="match status" value="1"/>
</dbReference>
<keyword evidence="3" id="KW-1185">Reference proteome</keyword>
<dbReference type="AlphaFoldDB" id="A0ABC8UCF3"/>
<dbReference type="PANTHER" id="PTHR12136">
    <property type="entry name" value="ENHANCED DISEASE RESISTANCE-RELATED"/>
    <property type="match status" value="1"/>
</dbReference>
<dbReference type="InterPro" id="IPR045096">
    <property type="entry name" value="EDR2-like"/>
</dbReference>
<dbReference type="InterPro" id="IPR009769">
    <property type="entry name" value="EDR2_C"/>
</dbReference>
<dbReference type="PANTHER" id="PTHR12136:SF47">
    <property type="entry name" value="ENHANCED DISEASE RESISTANCE PROTEIN (DUF1336)"/>
    <property type="match status" value="1"/>
</dbReference>
<organism evidence="2 3">
    <name type="scientific">Ilex paraguariensis</name>
    <name type="common">yerba mate</name>
    <dbReference type="NCBI Taxonomy" id="185542"/>
    <lineage>
        <taxon>Eukaryota</taxon>
        <taxon>Viridiplantae</taxon>
        <taxon>Streptophyta</taxon>
        <taxon>Embryophyta</taxon>
        <taxon>Tracheophyta</taxon>
        <taxon>Spermatophyta</taxon>
        <taxon>Magnoliopsida</taxon>
        <taxon>eudicotyledons</taxon>
        <taxon>Gunneridae</taxon>
        <taxon>Pentapetalae</taxon>
        <taxon>asterids</taxon>
        <taxon>campanulids</taxon>
        <taxon>Aquifoliales</taxon>
        <taxon>Aquifoliaceae</taxon>
        <taxon>Ilex</taxon>
    </lineage>
</organism>
<evidence type="ECO:0000313" key="2">
    <source>
        <dbReference type="EMBL" id="CAK9179469.1"/>
    </source>
</evidence>
<reference evidence="2 3" key="1">
    <citation type="submission" date="2024-02" db="EMBL/GenBank/DDBJ databases">
        <authorList>
            <person name="Vignale AGUSTIN F."/>
            <person name="Sosa J E."/>
            <person name="Modenutti C."/>
        </authorList>
    </citation>
    <scope>NUCLEOTIDE SEQUENCE [LARGE SCALE GENOMIC DNA]</scope>
</reference>
<sequence length="421" mass="46709">MVILVRNLPSAYRSPKTLVTICLPFVDPKVGVLPPVRKFWFLWRWNDKFFGDVLLTVIFIGLKEYIGANPALTFESSTTVIQSNISDVSGSNSELGDSEMADEFYDAIGADSSSEDDDSDNDVELNNKDKKVKLKNVSWAITGLALGRTSAAPDANKQLDPNVHPIMLDPSHFHGSLCRGKDEADTNCWTSPGGTGFMIRGKTYLKDNMKVAGGEPLLKLIAVDWFKVDDCVTKIALHPKCLVQSEAGKKLPFILVVNLEVPARPNYSLVLYYAADRPVNKNSLLGKFVDGSDMFRDSRFKLIPSIIEGYWMVKRAVGTKACLLGKAVTCNYLRQDNFLEWVKNEYKNSFRPVYIFQIDVDIGSSSVARGVIGLVLGYITSIVVDLAILIEAKEEAELPEYILGTVRLNRLRVNSAVPLEV</sequence>
<proteinExistence type="predicted"/>
<feature type="domain" description="Protein ENHANCED DISEASE RESISTANCE 2 C-terminal" evidence="1">
    <location>
        <begin position="189"/>
        <end position="411"/>
    </location>
</feature>
<gene>
    <name evidence="2" type="ORF">ILEXP_LOCUS49404</name>
</gene>